<reference evidence="1" key="3">
    <citation type="submission" date="2012-09" db="EMBL/GenBank/DDBJ databases">
        <authorList>
            <consortium name="VectorBase"/>
        </authorList>
    </citation>
    <scope>NUCLEOTIDE SEQUENCE</scope>
    <source>
        <strain evidence="1">Liverpool</strain>
    </source>
</reference>
<evidence type="ECO:0000313" key="1">
    <source>
        <dbReference type="EMBL" id="EAT40669.1"/>
    </source>
</evidence>
<evidence type="ECO:0000313" key="2">
    <source>
        <dbReference type="Proteomes" id="UP000682892"/>
    </source>
</evidence>
<dbReference type="EMBL" id="CH477452">
    <property type="protein sequence ID" value="EAT40669.1"/>
    <property type="molecule type" value="Genomic_DNA"/>
</dbReference>
<accession>Q171K5</accession>
<dbReference type="Proteomes" id="UP000682892">
    <property type="component" value="Unassembled WGS sequence"/>
</dbReference>
<dbReference type="PaxDb" id="7159-AAEL007612-PA"/>
<reference evidence="1" key="1">
    <citation type="submission" date="2005-10" db="EMBL/GenBank/DDBJ databases">
        <authorList>
            <person name="Loftus B.J."/>
            <person name="Nene V.M."/>
            <person name="Hannick L.I."/>
            <person name="Bidwell S."/>
            <person name="Haas B."/>
            <person name="Amedeo P."/>
            <person name="Orvis J."/>
            <person name="Wortman J.R."/>
            <person name="White O.R."/>
            <person name="Salzberg S."/>
            <person name="Shumway M."/>
            <person name="Koo H."/>
            <person name="Zhao Y."/>
            <person name="Holmes M."/>
            <person name="Miller J."/>
            <person name="Schatz M."/>
            <person name="Pop M."/>
            <person name="Pai G."/>
            <person name="Utterback T."/>
            <person name="Rogers Y.-H."/>
            <person name="Kravitz S."/>
            <person name="Fraser C.M."/>
        </authorList>
    </citation>
    <scope>NUCLEOTIDE SEQUENCE</scope>
    <source>
        <strain evidence="1">Liverpool</strain>
    </source>
</reference>
<dbReference type="HOGENOM" id="CLU_2160468_0_0_1"/>
<reference evidence="1" key="2">
    <citation type="journal article" date="2007" name="Science">
        <title>Genome sequence of Aedes aegypti, a major arbovirus vector.</title>
        <authorList>
            <person name="Nene V."/>
            <person name="Wortman J.R."/>
            <person name="Lawson D."/>
            <person name="Haas B."/>
            <person name="Kodira C."/>
            <person name="Tu Z.J."/>
            <person name="Loftus B."/>
            <person name="Xi Z."/>
            <person name="Megy K."/>
            <person name="Grabherr M."/>
            <person name="Ren Q."/>
            <person name="Zdobnov E.M."/>
            <person name="Lobo N.F."/>
            <person name="Campbell K.S."/>
            <person name="Brown S.E."/>
            <person name="Bonaldo M.F."/>
            <person name="Zhu J."/>
            <person name="Sinkins S.P."/>
            <person name="Hogenkamp D.G."/>
            <person name="Amedeo P."/>
            <person name="Arensburger P."/>
            <person name="Atkinson P.W."/>
            <person name="Bidwell S."/>
            <person name="Biedler J."/>
            <person name="Birney E."/>
            <person name="Bruggner R.V."/>
            <person name="Costas J."/>
            <person name="Coy M.R."/>
            <person name="Crabtree J."/>
            <person name="Crawford M."/>
            <person name="Debruyn B."/>
            <person name="Decaprio D."/>
            <person name="Eiglmeier K."/>
            <person name="Eisenstadt E."/>
            <person name="El-Dorry H."/>
            <person name="Gelbart W.M."/>
            <person name="Gomes S.L."/>
            <person name="Hammond M."/>
            <person name="Hannick L.I."/>
            <person name="Hogan J.R."/>
            <person name="Holmes M.H."/>
            <person name="Jaffe D."/>
            <person name="Johnston J.S."/>
            <person name="Kennedy R.C."/>
            <person name="Koo H."/>
            <person name="Kravitz S."/>
            <person name="Kriventseva E.V."/>
            <person name="Kulp D."/>
            <person name="Labutti K."/>
            <person name="Lee E."/>
            <person name="Li S."/>
            <person name="Lovin D.D."/>
            <person name="Mao C."/>
            <person name="Mauceli E."/>
            <person name="Menck C.F."/>
            <person name="Miller J.R."/>
            <person name="Montgomery P."/>
            <person name="Mori A."/>
            <person name="Nascimento A.L."/>
            <person name="Naveira H.F."/>
            <person name="Nusbaum C."/>
            <person name="O'leary S."/>
            <person name="Orvis J."/>
            <person name="Pertea M."/>
            <person name="Quesneville H."/>
            <person name="Reidenbach K.R."/>
            <person name="Rogers Y.H."/>
            <person name="Roth C.W."/>
            <person name="Schneider J.R."/>
            <person name="Schatz M."/>
            <person name="Shumway M."/>
            <person name="Stanke M."/>
            <person name="Stinson E.O."/>
            <person name="Tubio J.M."/>
            <person name="Vanzee J.P."/>
            <person name="Verjovski-Almeida S."/>
            <person name="Werner D."/>
            <person name="White O."/>
            <person name="Wyder S."/>
            <person name="Zeng Q."/>
            <person name="Zhao Q."/>
            <person name="Zhao Y."/>
            <person name="Hill C.A."/>
            <person name="Raikhel A.S."/>
            <person name="Soares M.B."/>
            <person name="Knudson D.L."/>
            <person name="Lee N.H."/>
            <person name="Galagan J."/>
            <person name="Salzberg S.L."/>
            <person name="Paulsen I.T."/>
            <person name="Dimopoulos G."/>
            <person name="Collins F.H."/>
            <person name="Birren B."/>
            <person name="Fraser-Liggett C.M."/>
            <person name="Severson D.W."/>
        </authorList>
    </citation>
    <scope>NUCLEOTIDE SEQUENCE [LARGE SCALE GENOMIC DNA]</scope>
    <source>
        <strain evidence="1">Liverpool</strain>
    </source>
</reference>
<gene>
    <name evidence="1" type="ORF">AaeL_AAEL007612</name>
</gene>
<dbReference type="AlphaFoldDB" id="Q171K5"/>
<proteinExistence type="predicted"/>
<name>Q171K5_AEDAE</name>
<sequence length="111" mass="13186">MSTYIQNVRITAPLMRARLVPAWVDPSHDTTLIHRTPVHFANLRRVHHPKLVHRSMLQNLHNPGVEDHEQQRPEQFRFPQDLHQPDLTLLQDDLQHLCGMGDIRRRWGRDK</sequence>
<protein>
    <submittedName>
        <fullName evidence="1">AAEL007612-PA</fullName>
    </submittedName>
</protein>
<organism evidence="1 2">
    <name type="scientific">Aedes aegypti</name>
    <name type="common">Yellowfever mosquito</name>
    <name type="synonym">Culex aegypti</name>
    <dbReference type="NCBI Taxonomy" id="7159"/>
    <lineage>
        <taxon>Eukaryota</taxon>
        <taxon>Metazoa</taxon>
        <taxon>Ecdysozoa</taxon>
        <taxon>Arthropoda</taxon>
        <taxon>Hexapoda</taxon>
        <taxon>Insecta</taxon>
        <taxon>Pterygota</taxon>
        <taxon>Neoptera</taxon>
        <taxon>Endopterygota</taxon>
        <taxon>Diptera</taxon>
        <taxon>Nematocera</taxon>
        <taxon>Culicoidea</taxon>
        <taxon>Culicidae</taxon>
        <taxon>Culicinae</taxon>
        <taxon>Aedini</taxon>
        <taxon>Aedes</taxon>
        <taxon>Stegomyia</taxon>
    </lineage>
</organism>